<evidence type="ECO:0000256" key="4">
    <source>
        <dbReference type="ARBA" id="ARBA00022692"/>
    </source>
</evidence>
<reference evidence="21" key="3">
    <citation type="submission" date="2025-09" db="UniProtKB">
        <authorList>
            <consortium name="Ensembl"/>
        </authorList>
    </citation>
    <scope>IDENTIFICATION</scope>
</reference>
<organism evidence="21 22">
    <name type="scientific">Gopherus evgoodei</name>
    <name type="common">Goodes thornscrub tortoise</name>
    <dbReference type="NCBI Taxonomy" id="1825980"/>
    <lineage>
        <taxon>Eukaryota</taxon>
        <taxon>Metazoa</taxon>
        <taxon>Chordata</taxon>
        <taxon>Craniata</taxon>
        <taxon>Vertebrata</taxon>
        <taxon>Euteleostomi</taxon>
        <taxon>Archelosauria</taxon>
        <taxon>Testudinata</taxon>
        <taxon>Testudines</taxon>
        <taxon>Cryptodira</taxon>
        <taxon>Durocryptodira</taxon>
        <taxon>Testudinoidea</taxon>
        <taxon>Testudinidae</taxon>
        <taxon>Gopherus</taxon>
    </lineage>
</organism>
<dbReference type="PRINTS" id="PR00195">
    <property type="entry name" value="DYNAMIN"/>
</dbReference>
<dbReference type="SUPFAM" id="SSF52540">
    <property type="entry name" value="P-loop containing nucleoside triphosphate hydrolases"/>
    <property type="match status" value="1"/>
</dbReference>
<evidence type="ECO:0000256" key="7">
    <source>
        <dbReference type="ARBA" id="ARBA00022792"/>
    </source>
</evidence>
<keyword evidence="7" id="KW-0999">Mitochondrion inner membrane</keyword>
<dbReference type="GO" id="GO:0008289">
    <property type="term" value="F:lipid binding"/>
    <property type="evidence" value="ECO:0007669"/>
    <property type="project" value="UniProtKB-KW"/>
</dbReference>
<keyword evidence="22" id="KW-1185">Reference proteome</keyword>
<evidence type="ECO:0000256" key="3">
    <source>
        <dbReference type="ARBA" id="ARBA00011980"/>
    </source>
</evidence>
<reference evidence="21" key="1">
    <citation type="submission" date="2019-06" db="EMBL/GenBank/DDBJ databases">
        <title>G10K-VGP Goodes thornscrub tortoise genome, primary haplotype.</title>
        <authorList>
            <person name="Murphy B."/>
            <person name="Edwards T."/>
            <person name="Rhie A."/>
            <person name="Koren S."/>
            <person name="Phillippy A."/>
            <person name="Fedrigo O."/>
            <person name="Haase B."/>
            <person name="Mountcastle J."/>
            <person name="Lewin H."/>
            <person name="Damas J."/>
            <person name="Howe K."/>
            <person name="Formenti G."/>
            <person name="Myers G."/>
            <person name="Durbin R."/>
            <person name="Jarvis E.D."/>
        </authorList>
    </citation>
    <scope>NUCLEOTIDE SEQUENCE [LARGE SCALE GENOMIC DNA]</scope>
</reference>
<evidence type="ECO:0000256" key="5">
    <source>
        <dbReference type="ARBA" id="ARBA00022703"/>
    </source>
</evidence>
<accession>A0A8C4Y6V1</accession>
<dbReference type="GeneTree" id="ENSGT00550000074851"/>
<keyword evidence="11 19" id="KW-0175">Coiled coil</keyword>
<evidence type="ECO:0000256" key="6">
    <source>
        <dbReference type="ARBA" id="ARBA00022741"/>
    </source>
</evidence>
<evidence type="ECO:0000256" key="12">
    <source>
        <dbReference type="ARBA" id="ARBA00023121"/>
    </source>
</evidence>
<protein>
    <recommendedName>
        <fullName evidence="17">Dynamin-like GTPase OPA1, mitochondrial</fullName>
        <ecNumber evidence="3">3.6.5.5</ecNumber>
    </recommendedName>
</protein>
<dbReference type="GO" id="GO:0008017">
    <property type="term" value="F:microtubule binding"/>
    <property type="evidence" value="ECO:0007669"/>
    <property type="project" value="TreeGrafter"/>
</dbReference>
<evidence type="ECO:0000256" key="14">
    <source>
        <dbReference type="ARBA" id="ARBA00023134"/>
    </source>
</evidence>
<dbReference type="Gene3D" id="3.40.50.300">
    <property type="entry name" value="P-loop containing nucleotide triphosphate hydrolases"/>
    <property type="match status" value="1"/>
</dbReference>
<dbReference type="CDD" id="cd08771">
    <property type="entry name" value="DLP_1"/>
    <property type="match status" value="1"/>
</dbReference>
<gene>
    <name evidence="21" type="primary">OPA1</name>
</gene>
<dbReference type="SMART" id="SM00053">
    <property type="entry name" value="DYNc"/>
    <property type="match status" value="1"/>
</dbReference>
<keyword evidence="12" id="KW-0446">Lipid-binding</keyword>
<comment type="subcellular location">
    <subcellularLocation>
        <location evidence="1">Mitochondrion inner membrane</location>
        <topology evidence="1">Single-pass membrane protein</topology>
    </subcellularLocation>
    <subcellularLocation>
        <location evidence="2">Mitochondrion intermembrane space</location>
    </subcellularLocation>
</comment>
<keyword evidence="8" id="KW-0378">Hydrolase</keyword>
<dbReference type="InterPro" id="IPR027417">
    <property type="entry name" value="P-loop_NTPase"/>
</dbReference>
<evidence type="ECO:0000256" key="2">
    <source>
        <dbReference type="ARBA" id="ARBA00004569"/>
    </source>
</evidence>
<evidence type="ECO:0000256" key="10">
    <source>
        <dbReference type="ARBA" id="ARBA00022989"/>
    </source>
</evidence>
<keyword evidence="15" id="KW-0472">Membrane</keyword>
<keyword evidence="16" id="KW-1015">Disulfide bond</keyword>
<dbReference type="PANTHER" id="PTHR11566">
    <property type="entry name" value="DYNAMIN"/>
    <property type="match status" value="1"/>
</dbReference>
<dbReference type="GO" id="GO:0008053">
    <property type="term" value="P:mitochondrial fusion"/>
    <property type="evidence" value="ECO:0007669"/>
    <property type="project" value="TreeGrafter"/>
</dbReference>
<feature type="domain" description="Dynamin-type G" evidence="20">
    <location>
        <begin position="126"/>
        <end position="379"/>
    </location>
</feature>
<feature type="coiled-coil region" evidence="19">
    <location>
        <begin position="67"/>
        <end position="94"/>
    </location>
</feature>
<evidence type="ECO:0000256" key="11">
    <source>
        <dbReference type="ARBA" id="ARBA00023054"/>
    </source>
</evidence>
<dbReference type="PROSITE" id="PS51718">
    <property type="entry name" value="G_DYNAMIN_2"/>
    <property type="match status" value="1"/>
</dbReference>
<feature type="coiled-coil region" evidence="19">
    <location>
        <begin position="714"/>
        <end position="741"/>
    </location>
</feature>
<dbReference type="GO" id="GO:0005758">
    <property type="term" value="C:mitochondrial intermembrane space"/>
    <property type="evidence" value="ECO:0007669"/>
    <property type="project" value="UniProtKB-SubCell"/>
</dbReference>
<dbReference type="Pfam" id="PF00350">
    <property type="entry name" value="Dynamin_N"/>
    <property type="match status" value="1"/>
</dbReference>
<comment type="catalytic activity">
    <reaction evidence="18">
        <text>GTP + H2O = GDP + phosphate + H(+)</text>
        <dbReference type="Rhea" id="RHEA:19669"/>
        <dbReference type="ChEBI" id="CHEBI:15377"/>
        <dbReference type="ChEBI" id="CHEBI:15378"/>
        <dbReference type="ChEBI" id="CHEBI:37565"/>
        <dbReference type="ChEBI" id="CHEBI:43474"/>
        <dbReference type="ChEBI" id="CHEBI:58189"/>
        <dbReference type="EC" id="3.6.5.5"/>
    </reaction>
</comment>
<evidence type="ECO:0000256" key="13">
    <source>
        <dbReference type="ARBA" id="ARBA00023128"/>
    </source>
</evidence>
<keyword evidence="5" id="KW-0053">Apoptosis</keyword>
<dbReference type="GO" id="GO:0006897">
    <property type="term" value="P:endocytosis"/>
    <property type="evidence" value="ECO:0007669"/>
    <property type="project" value="TreeGrafter"/>
</dbReference>
<dbReference type="GO" id="GO:0016559">
    <property type="term" value="P:peroxisome fission"/>
    <property type="evidence" value="ECO:0007669"/>
    <property type="project" value="TreeGrafter"/>
</dbReference>
<evidence type="ECO:0000313" key="21">
    <source>
        <dbReference type="Ensembl" id="ENSGEVP00005020940.1"/>
    </source>
</evidence>
<dbReference type="InterPro" id="IPR030381">
    <property type="entry name" value="G_DYNAMIN_dom"/>
</dbReference>
<evidence type="ECO:0000259" key="20">
    <source>
        <dbReference type="PROSITE" id="PS51718"/>
    </source>
</evidence>
<keyword evidence="4" id="KW-0812">Transmembrane</keyword>
<evidence type="ECO:0000256" key="9">
    <source>
        <dbReference type="ARBA" id="ARBA00022946"/>
    </source>
</evidence>
<dbReference type="InterPro" id="IPR001401">
    <property type="entry name" value="Dynamin_GTPase"/>
</dbReference>
<name>A0A8C4Y6V1_9SAUR</name>
<dbReference type="InterPro" id="IPR045817">
    <property type="entry name" value="OPA1_C"/>
</dbReference>
<dbReference type="EC" id="3.6.5.5" evidence="3"/>
<dbReference type="GO" id="GO:0048312">
    <property type="term" value="P:intracellular distribution of mitochondria"/>
    <property type="evidence" value="ECO:0007669"/>
    <property type="project" value="TreeGrafter"/>
</dbReference>
<keyword evidence="10" id="KW-1133">Transmembrane helix</keyword>
<evidence type="ECO:0000256" key="15">
    <source>
        <dbReference type="ARBA" id="ARBA00023136"/>
    </source>
</evidence>
<dbReference type="Ensembl" id="ENSGEVT00005021991.1">
    <property type="protein sequence ID" value="ENSGEVP00005020940.1"/>
    <property type="gene ID" value="ENSGEVG00005008699.1"/>
</dbReference>
<evidence type="ECO:0000256" key="8">
    <source>
        <dbReference type="ARBA" id="ARBA00022801"/>
    </source>
</evidence>
<dbReference type="GO" id="GO:0003924">
    <property type="term" value="F:GTPase activity"/>
    <property type="evidence" value="ECO:0007669"/>
    <property type="project" value="InterPro"/>
</dbReference>
<dbReference type="GO" id="GO:0005743">
    <property type="term" value="C:mitochondrial inner membrane"/>
    <property type="evidence" value="ECO:0007669"/>
    <property type="project" value="UniProtKB-SubCell"/>
</dbReference>
<dbReference type="GO" id="GO:0006915">
    <property type="term" value="P:apoptotic process"/>
    <property type="evidence" value="ECO:0007669"/>
    <property type="project" value="UniProtKB-KW"/>
</dbReference>
<dbReference type="InterPro" id="IPR045063">
    <property type="entry name" value="Dynamin_N"/>
</dbReference>
<dbReference type="GO" id="GO:0005525">
    <property type="term" value="F:GTP binding"/>
    <property type="evidence" value="ECO:0007669"/>
    <property type="project" value="UniProtKB-KW"/>
</dbReference>
<evidence type="ECO:0000313" key="22">
    <source>
        <dbReference type="Proteomes" id="UP000694390"/>
    </source>
</evidence>
<dbReference type="InterPro" id="IPR022812">
    <property type="entry name" value="Dynamin"/>
</dbReference>
<dbReference type="Pfam" id="PF19434">
    <property type="entry name" value="OPA1_C"/>
    <property type="match status" value="1"/>
</dbReference>
<keyword evidence="13" id="KW-0496">Mitochondrion</keyword>
<keyword evidence="6" id="KW-0547">Nucleotide-binding</keyword>
<dbReference type="GO" id="GO:0000266">
    <property type="term" value="P:mitochondrial fission"/>
    <property type="evidence" value="ECO:0007669"/>
    <property type="project" value="TreeGrafter"/>
</dbReference>
<evidence type="ECO:0000256" key="16">
    <source>
        <dbReference type="ARBA" id="ARBA00023157"/>
    </source>
</evidence>
<dbReference type="PANTHER" id="PTHR11566:SF67">
    <property type="entry name" value="DYNAMIN-LIKE 120 KDA PROTEIN, MITOCHONDRIAL"/>
    <property type="match status" value="1"/>
</dbReference>
<evidence type="ECO:0000256" key="1">
    <source>
        <dbReference type="ARBA" id="ARBA00004434"/>
    </source>
</evidence>
<keyword evidence="9" id="KW-0809">Transit peptide</keyword>
<evidence type="ECO:0000256" key="19">
    <source>
        <dbReference type="SAM" id="Coils"/>
    </source>
</evidence>
<proteinExistence type="predicted"/>
<dbReference type="OrthoDB" id="415706at2759"/>
<reference evidence="21" key="2">
    <citation type="submission" date="2025-08" db="UniProtKB">
        <authorList>
            <consortium name="Ensembl"/>
        </authorList>
    </citation>
    <scope>IDENTIFICATION</scope>
</reference>
<dbReference type="Proteomes" id="UP000694390">
    <property type="component" value="Chromosome 9"/>
</dbReference>
<keyword evidence="14" id="KW-0342">GTP-binding</keyword>
<evidence type="ECO:0000256" key="18">
    <source>
        <dbReference type="ARBA" id="ARBA00048040"/>
    </source>
</evidence>
<dbReference type="AlphaFoldDB" id="A0A8C4Y6V1"/>
<evidence type="ECO:0000256" key="17">
    <source>
        <dbReference type="ARBA" id="ARBA00044791"/>
    </source>
</evidence>
<dbReference type="GO" id="GO:0005874">
    <property type="term" value="C:microtubule"/>
    <property type="evidence" value="ECO:0007669"/>
    <property type="project" value="TreeGrafter"/>
</dbReference>
<sequence length="759" mass="87978">MLPDLSDYKWIVPDFIWELDEHIDLEKLSKALPDAEDLAKLLPDFDKIGESLSSLKGFFSPGENNFSLKYQRILERLEKENKELRKLVLQKDDKGIHQRKLKKSLIDMYSEVLDILSDYDASYNTQDHLPRVVVVGDQSAGKTSVLEMIAQARIFPRGSGEMMTRSPVKVTLSEGPHHVALFKDSSREFDLTKEEDLAALRNEIEIRMRKSVKEGCTVSAETISLNVKGPGLQRMVLVDLPGVISTVTSGMAPDTKDTIFSISKAYMQNPNAIILCIQERSIVTDFMDLAEKNVASPNRIQQIIEGKLFPMKALGYFAVVTGKGNNAESIESIKDYEEEFFQNSKLLKTCMLKAHQVTTRNLSLAVSDCFWKMVRESVEQQADAFKATRFNLETEWKNNYPQLRELDRNELFEKAKNEILDEVISLSQVTPKHWEEILQKTLWERVSTHVIENIYLPAAQTTNSGTFNTTVDIKLKQWTDKQLPNKAVEVAWETLQEEFSHFMTEKKGKEHDDIFDKLKQAVKEESIKRHKWNERAEDSLRVIQHNALEDRSISDKQQWDAAIHFMEDTLQSRLKDTESVIEDMVGPDWKKRWLYWVGRTKEQNIRNETKNELEKMIKCNEDHAAYLANDEVTTVRKNLEAKGVAVDPCLIKDTWHQVYRRHFLRTALSHCNLCRRGFYYYQRHFVDSELECNDVVLFWRIQRMLAITANTLRQQLTNTEVRRLEKNVKEVLEDFAEDSDKKVKLLTGKRVQLAEDLSE</sequence>